<dbReference type="STRING" id="463025.BAU08_21735"/>
<dbReference type="InterPro" id="IPR001647">
    <property type="entry name" value="HTH_TetR"/>
</dbReference>
<evidence type="ECO:0000313" key="9">
    <source>
        <dbReference type="Proteomes" id="UP000092213"/>
    </source>
</evidence>
<dbReference type="SUPFAM" id="SSF48498">
    <property type="entry name" value="Tetracyclin repressor-like, C-terminal domain"/>
    <property type="match status" value="1"/>
</dbReference>
<proteinExistence type="predicted"/>
<evidence type="ECO:0000313" key="7">
    <source>
        <dbReference type="EMBL" id="ANN73622.1"/>
    </source>
</evidence>
<organism evidence="7 9">
    <name type="scientific">Bordetella bronchialis</name>
    <dbReference type="NCBI Taxonomy" id="463025"/>
    <lineage>
        <taxon>Bacteria</taxon>
        <taxon>Pseudomonadati</taxon>
        <taxon>Pseudomonadota</taxon>
        <taxon>Betaproteobacteria</taxon>
        <taxon>Burkholderiales</taxon>
        <taxon>Alcaligenaceae</taxon>
        <taxon>Bordetella</taxon>
    </lineage>
</organism>
<dbReference type="Proteomes" id="UP000091897">
    <property type="component" value="Chromosome"/>
</dbReference>
<dbReference type="Pfam" id="PF00440">
    <property type="entry name" value="TetR_N"/>
    <property type="match status" value="1"/>
</dbReference>
<dbReference type="Pfam" id="PF16925">
    <property type="entry name" value="TetR_C_13"/>
    <property type="match status" value="1"/>
</dbReference>
<feature type="domain" description="HTH tetR-type" evidence="5">
    <location>
        <begin position="6"/>
        <end position="66"/>
    </location>
</feature>
<dbReference type="PANTHER" id="PTHR47506:SF1">
    <property type="entry name" value="HTH-TYPE TRANSCRIPTIONAL REGULATOR YJDC"/>
    <property type="match status" value="1"/>
</dbReference>
<dbReference type="InterPro" id="IPR009057">
    <property type="entry name" value="Homeodomain-like_sf"/>
</dbReference>
<evidence type="ECO:0000313" key="8">
    <source>
        <dbReference type="Proteomes" id="UP000091897"/>
    </source>
</evidence>
<dbReference type="Proteomes" id="UP000092213">
    <property type="component" value="Chromosome"/>
</dbReference>
<accession>A0A193G0U2</accession>
<dbReference type="AlphaFoldDB" id="A0A193G0U2"/>
<evidence type="ECO:0000256" key="3">
    <source>
        <dbReference type="ARBA" id="ARBA00023163"/>
    </source>
</evidence>
<feature type="DNA-binding region" description="H-T-H motif" evidence="4">
    <location>
        <begin position="29"/>
        <end position="48"/>
    </location>
</feature>
<keyword evidence="2 4" id="KW-0238">DNA-binding</keyword>
<dbReference type="PRINTS" id="PR00455">
    <property type="entry name" value="HTHTETR"/>
</dbReference>
<dbReference type="KEGG" id="bbro:BAU06_21195"/>
<keyword evidence="1" id="KW-0805">Transcription regulation</keyword>
<dbReference type="RefSeq" id="WP_066354983.1">
    <property type="nucleotide sequence ID" value="NZ_CBCSFJ010000024.1"/>
</dbReference>
<evidence type="ECO:0000259" key="5">
    <source>
        <dbReference type="PROSITE" id="PS50977"/>
    </source>
</evidence>
<dbReference type="InterPro" id="IPR036271">
    <property type="entry name" value="Tet_transcr_reg_TetR-rel_C_sf"/>
</dbReference>
<dbReference type="Gene3D" id="1.10.357.10">
    <property type="entry name" value="Tetracycline Repressor, domain 2"/>
    <property type="match status" value="1"/>
</dbReference>
<gene>
    <name evidence="6" type="ORF">BAU06_21195</name>
    <name evidence="7" type="ORF">BAU08_21735</name>
</gene>
<evidence type="ECO:0000313" key="6">
    <source>
        <dbReference type="EMBL" id="ANN68481.1"/>
    </source>
</evidence>
<dbReference type="Gene3D" id="1.10.10.60">
    <property type="entry name" value="Homeodomain-like"/>
    <property type="match status" value="1"/>
</dbReference>
<dbReference type="OrthoDB" id="270177at2"/>
<dbReference type="PANTHER" id="PTHR47506">
    <property type="entry name" value="TRANSCRIPTIONAL REGULATORY PROTEIN"/>
    <property type="match status" value="1"/>
</dbReference>
<sequence>MAGVRQFDEAQALEKALGLFWQQGYGNTTMQELAAVTGVQRGSLYNAYGDKDALFLRVFGVYRERYVGQMRAALDKPDLRAALRRFFAFAIKSMTTGTPARGCLSTKTALGTENLDESIRAAIRDLMDEIEAALLERFSRPDAQGRLQADPVQAARTIVTMTRGLVVIERVYRDQKRMRAVADLLIDLLLVPEAAA</sequence>
<reference evidence="8 9" key="1">
    <citation type="submission" date="2016-06" db="EMBL/GenBank/DDBJ databases">
        <title>Complete genome sequences of Bordetella bronchialis and Bordetella flabilis.</title>
        <authorList>
            <person name="LiPuma J.J."/>
            <person name="Spilker T."/>
        </authorList>
    </citation>
    <scope>NUCLEOTIDE SEQUENCE [LARGE SCALE GENOMIC DNA]</scope>
    <source>
        <strain evidence="7 9">AU17976</strain>
        <strain evidence="6 8">AU3182</strain>
    </source>
</reference>
<dbReference type="SUPFAM" id="SSF46689">
    <property type="entry name" value="Homeodomain-like"/>
    <property type="match status" value="1"/>
</dbReference>
<dbReference type="InterPro" id="IPR011075">
    <property type="entry name" value="TetR_C"/>
</dbReference>
<keyword evidence="8" id="KW-1185">Reference proteome</keyword>
<evidence type="ECO:0000256" key="4">
    <source>
        <dbReference type="PROSITE-ProRule" id="PRU00335"/>
    </source>
</evidence>
<protein>
    <submittedName>
        <fullName evidence="7">TetR family transcriptional regulator</fullName>
    </submittedName>
</protein>
<keyword evidence="3" id="KW-0804">Transcription</keyword>
<dbReference type="PROSITE" id="PS50977">
    <property type="entry name" value="HTH_TETR_2"/>
    <property type="match status" value="1"/>
</dbReference>
<dbReference type="EMBL" id="CP016171">
    <property type="protein sequence ID" value="ANN73622.1"/>
    <property type="molecule type" value="Genomic_DNA"/>
</dbReference>
<name>A0A193G0U2_9BORD</name>
<evidence type="ECO:0000256" key="1">
    <source>
        <dbReference type="ARBA" id="ARBA00023015"/>
    </source>
</evidence>
<evidence type="ECO:0000256" key="2">
    <source>
        <dbReference type="ARBA" id="ARBA00023125"/>
    </source>
</evidence>
<dbReference type="GO" id="GO:0003677">
    <property type="term" value="F:DNA binding"/>
    <property type="evidence" value="ECO:0007669"/>
    <property type="project" value="UniProtKB-UniRule"/>
</dbReference>
<dbReference type="EMBL" id="CP016170">
    <property type="protein sequence ID" value="ANN68481.1"/>
    <property type="molecule type" value="Genomic_DNA"/>
</dbReference>